<reference evidence="1" key="1">
    <citation type="submission" date="2021-02" db="EMBL/GenBank/DDBJ databases">
        <authorList>
            <consortium name="DOE Joint Genome Institute"/>
            <person name="Ahrendt S."/>
            <person name="Looney B.P."/>
            <person name="Miyauchi S."/>
            <person name="Morin E."/>
            <person name="Drula E."/>
            <person name="Courty P.E."/>
            <person name="Chicoki N."/>
            <person name="Fauchery L."/>
            <person name="Kohler A."/>
            <person name="Kuo A."/>
            <person name="Labutti K."/>
            <person name="Pangilinan J."/>
            <person name="Lipzen A."/>
            <person name="Riley R."/>
            <person name="Andreopoulos W."/>
            <person name="He G."/>
            <person name="Johnson J."/>
            <person name="Barry K.W."/>
            <person name="Grigoriev I.V."/>
            <person name="Nagy L."/>
            <person name="Hibbett D."/>
            <person name="Henrissat B."/>
            <person name="Matheny P.B."/>
            <person name="Labbe J."/>
            <person name="Martin F."/>
        </authorList>
    </citation>
    <scope>NUCLEOTIDE SEQUENCE</scope>
    <source>
        <strain evidence="1">FP105234-sp</strain>
    </source>
</reference>
<comment type="caution">
    <text evidence="1">The sequence shown here is derived from an EMBL/GenBank/DDBJ whole genome shotgun (WGS) entry which is preliminary data.</text>
</comment>
<organism evidence="1 2">
    <name type="scientific">Auriscalpium vulgare</name>
    <dbReference type="NCBI Taxonomy" id="40419"/>
    <lineage>
        <taxon>Eukaryota</taxon>
        <taxon>Fungi</taxon>
        <taxon>Dikarya</taxon>
        <taxon>Basidiomycota</taxon>
        <taxon>Agaricomycotina</taxon>
        <taxon>Agaricomycetes</taxon>
        <taxon>Russulales</taxon>
        <taxon>Auriscalpiaceae</taxon>
        <taxon>Auriscalpium</taxon>
    </lineage>
</organism>
<keyword evidence="2" id="KW-1185">Reference proteome</keyword>
<dbReference type="EMBL" id="MU276438">
    <property type="protein sequence ID" value="KAI0038680.1"/>
    <property type="molecule type" value="Genomic_DNA"/>
</dbReference>
<reference evidence="1" key="2">
    <citation type="journal article" date="2022" name="New Phytol.">
        <title>Evolutionary transition to the ectomycorrhizal habit in the genomes of a hyperdiverse lineage of mushroom-forming fungi.</title>
        <authorList>
            <person name="Looney B."/>
            <person name="Miyauchi S."/>
            <person name="Morin E."/>
            <person name="Drula E."/>
            <person name="Courty P.E."/>
            <person name="Kohler A."/>
            <person name="Kuo A."/>
            <person name="LaButti K."/>
            <person name="Pangilinan J."/>
            <person name="Lipzen A."/>
            <person name="Riley R."/>
            <person name="Andreopoulos W."/>
            <person name="He G."/>
            <person name="Johnson J."/>
            <person name="Nolan M."/>
            <person name="Tritt A."/>
            <person name="Barry K.W."/>
            <person name="Grigoriev I.V."/>
            <person name="Nagy L.G."/>
            <person name="Hibbett D."/>
            <person name="Henrissat B."/>
            <person name="Matheny P.B."/>
            <person name="Labbe J."/>
            <person name="Martin F.M."/>
        </authorList>
    </citation>
    <scope>NUCLEOTIDE SEQUENCE</scope>
    <source>
        <strain evidence="1">FP105234-sp</strain>
    </source>
</reference>
<protein>
    <submittedName>
        <fullName evidence="1">Uncharacterized protein</fullName>
    </submittedName>
</protein>
<evidence type="ECO:0000313" key="1">
    <source>
        <dbReference type="EMBL" id="KAI0038680.1"/>
    </source>
</evidence>
<proteinExistence type="predicted"/>
<evidence type="ECO:0000313" key="2">
    <source>
        <dbReference type="Proteomes" id="UP000814033"/>
    </source>
</evidence>
<accession>A0ACB8R3M5</accession>
<name>A0ACB8R3M5_9AGAM</name>
<gene>
    <name evidence="1" type="ORF">FA95DRAFT_1187276</name>
</gene>
<sequence length="159" mass="17598">MISHVIERCATQPGFFFSRACVFFSGSETVTQCEGVTRQLLVSHRYGSGGEDVISRQTFDSLYRWMDMMEFVFPICSTNTSSISSTCASAQSPFPTEFFLARGPQEPPRLAMILQARPQALLPRSNALLLLVLSLEVSVAVPIRQGRDGDIRSTLRGSQ</sequence>
<dbReference type="Proteomes" id="UP000814033">
    <property type="component" value="Unassembled WGS sequence"/>
</dbReference>